<name>A0A2S5KMH4_9PROT</name>
<accession>A0A2S5KMH4</accession>
<evidence type="ECO:0000313" key="1">
    <source>
        <dbReference type="EMBL" id="PPC75940.1"/>
    </source>
</evidence>
<sequence>MPLRYLQSDLQARLAERYALGLQTLKVRLRCQRLLAELPGMEALVIQWEQRLQPLLTTTVTDNQLAQLHQQHVWQRITQQLPVQPDLFGMVTSVIRDWQHLFNRLALTACLLLTLWLSQFAIAPKPTIPVLPHYMAVLRDARESPTLVVTSARLAPGHAVVKLFPQQVLPAGSTLGLWAEDPKGQRVLLGHLDSSHLQWTLSKPQWLAIASAERLLLVDSTAPYSILWQGECQQLRAW</sequence>
<proteinExistence type="predicted"/>
<dbReference type="AlphaFoldDB" id="A0A2S5KMH4"/>
<protein>
    <submittedName>
        <fullName evidence="1">Uncharacterized protein</fullName>
    </submittedName>
</protein>
<reference evidence="1 2" key="1">
    <citation type="submission" date="2018-02" db="EMBL/GenBank/DDBJ databases">
        <title>novel marine gammaproteobacteria from coastal saline agro ecosystem.</title>
        <authorList>
            <person name="Krishnan R."/>
            <person name="Ramesh Kumar N."/>
        </authorList>
    </citation>
    <scope>NUCLEOTIDE SEQUENCE [LARGE SCALE GENOMIC DNA]</scope>
    <source>
        <strain evidence="1 2">228</strain>
    </source>
</reference>
<dbReference type="EMBL" id="PRLP01000059">
    <property type="protein sequence ID" value="PPC75940.1"/>
    <property type="molecule type" value="Genomic_DNA"/>
</dbReference>
<dbReference type="Proteomes" id="UP000238196">
    <property type="component" value="Unassembled WGS sequence"/>
</dbReference>
<comment type="caution">
    <text evidence="1">The sequence shown here is derived from an EMBL/GenBank/DDBJ whole genome shotgun (WGS) entry which is preliminary data.</text>
</comment>
<gene>
    <name evidence="1" type="ORF">C4K68_17955</name>
</gene>
<organism evidence="1 2">
    <name type="scientific">Proteobacteria bacterium 228</name>
    <dbReference type="NCBI Taxonomy" id="2083153"/>
    <lineage>
        <taxon>Bacteria</taxon>
        <taxon>Pseudomonadati</taxon>
        <taxon>Pseudomonadota</taxon>
    </lineage>
</organism>
<evidence type="ECO:0000313" key="2">
    <source>
        <dbReference type="Proteomes" id="UP000238196"/>
    </source>
</evidence>